<evidence type="ECO:0000313" key="4">
    <source>
        <dbReference type="Proteomes" id="UP000182762"/>
    </source>
</evidence>
<sequence length="398" mass="46374">MKILKTIREHYITQLFTVVFMVGFLFSYAMFQGGFVSWFLLYSFSPILLYSFLLLLYPVKRVKVKRSLEKSSYFYGETVKFSIEIELKRFFPIAFLIVEEKCPKGLEGETNKLRKIYSPFFKRHITFHYEIPNVRRGEHELTELTIKASDLFGLVFKKGRIKIEDSFIVLPNVLDVQPFIQSYKEQEGEKLSLHKGNHSNIVSGVRNYIAGDKFSQIHWKASARVQGLVSKEFESRIEEDEGIGLLVDLRNDNYFEQRMSLAASFMYWMATNDQKFQILLIGRKGYSGKVESLDEMKQVLYYLATVKSEEDYPFWERAPHELQRWSRMRELLVFPSEQGIREAAMLEKAPAAKLHMIIPNEGAQYSALKSSSFVLHEVNMDAFENGIIEVSRQWGNSA</sequence>
<comment type="caution">
    <text evidence="3">The sequence shown here is derived from an EMBL/GenBank/DDBJ whole genome shotgun (WGS) entry which is preliminary data.</text>
</comment>
<evidence type="ECO:0000259" key="2">
    <source>
        <dbReference type="Pfam" id="PF01882"/>
    </source>
</evidence>
<dbReference type="Proteomes" id="UP000182762">
    <property type="component" value="Unassembled WGS sequence"/>
</dbReference>
<feature type="transmembrane region" description="Helical" evidence="1">
    <location>
        <begin position="12"/>
        <end position="31"/>
    </location>
</feature>
<organism evidence="3 4">
    <name type="scientific">Priestia endophytica DSM 13796</name>
    <dbReference type="NCBI Taxonomy" id="1121089"/>
    <lineage>
        <taxon>Bacteria</taxon>
        <taxon>Bacillati</taxon>
        <taxon>Bacillota</taxon>
        <taxon>Bacilli</taxon>
        <taxon>Bacillales</taxon>
        <taxon>Bacillaceae</taxon>
        <taxon>Priestia</taxon>
    </lineage>
</organism>
<dbReference type="RefSeq" id="WP_061804525.1">
    <property type="nucleotide sequence ID" value="NZ_FOXX01000035.1"/>
</dbReference>
<keyword evidence="1" id="KW-0472">Membrane</keyword>
<feature type="transmembrane region" description="Helical" evidence="1">
    <location>
        <begin position="37"/>
        <end position="57"/>
    </location>
</feature>
<dbReference type="Pfam" id="PF01882">
    <property type="entry name" value="DUF58"/>
    <property type="match status" value="1"/>
</dbReference>
<dbReference type="GeneID" id="93713770"/>
<dbReference type="EMBL" id="FOXX01000035">
    <property type="protein sequence ID" value="SFQ89448.1"/>
    <property type="molecule type" value="Genomic_DNA"/>
</dbReference>
<keyword evidence="1" id="KW-1133">Transmembrane helix</keyword>
<dbReference type="PANTHER" id="PTHR34351:SF2">
    <property type="entry name" value="DUF58 DOMAIN-CONTAINING PROTEIN"/>
    <property type="match status" value="1"/>
</dbReference>
<keyword evidence="1" id="KW-0812">Transmembrane</keyword>
<dbReference type="InterPro" id="IPR002881">
    <property type="entry name" value="DUF58"/>
</dbReference>
<feature type="domain" description="DUF58" evidence="2">
    <location>
        <begin position="205"/>
        <end position="307"/>
    </location>
</feature>
<protein>
    <submittedName>
        <fullName evidence="3">Uncharacterized conserved protein, DUF58 family, contains vWF domain</fullName>
    </submittedName>
</protein>
<evidence type="ECO:0000256" key="1">
    <source>
        <dbReference type="SAM" id="Phobius"/>
    </source>
</evidence>
<accession>A0A1I6C8E2</accession>
<keyword evidence="4" id="KW-1185">Reference proteome</keyword>
<gene>
    <name evidence="3" type="ORF">SAMN02745910_05276</name>
</gene>
<proteinExistence type="predicted"/>
<name>A0A1I6C8E2_9BACI</name>
<evidence type="ECO:0000313" key="3">
    <source>
        <dbReference type="EMBL" id="SFQ89448.1"/>
    </source>
</evidence>
<reference evidence="3 4" key="1">
    <citation type="submission" date="2016-10" db="EMBL/GenBank/DDBJ databases">
        <authorList>
            <person name="Varghese N."/>
            <person name="Submissions S."/>
        </authorList>
    </citation>
    <scope>NUCLEOTIDE SEQUENCE [LARGE SCALE GENOMIC DNA]</scope>
    <source>
        <strain evidence="3 4">DSM 13796</strain>
    </source>
</reference>
<dbReference type="PANTHER" id="PTHR34351">
    <property type="entry name" value="SLR1927 PROTEIN-RELATED"/>
    <property type="match status" value="1"/>
</dbReference>